<dbReference type="EMBL" id="CM037617">
    <property type="protein sequence ID" value="KAH8004136.1"/>
    <property type="molecule type" value="Genomic_DNA"/>
</dbReference>
<evidence type="ECO:0000313" key="1">
    <source>
        <dbReference type="EMBL" id="KAH8004136.1"/>
    </source>
</evidence>
<reference evidence="1" key="1">
    <citation type="submission" date="2021-08" db="EMBL/GenBank/DDBJ databases">
        <title>The first chromosome-level gecko genome reveals the dynamic sex chromosomes of Neotropical dwarf geckos (Sphaerodactylidae: Sphaerodactylus).</title>
        <authorList>
            <person name="Pinto B.J."/>
            <person name="Keating S.E."/>
            <person name="Gamble T."/>
        </authorList>
    </citation>
    <scope>NUCLEOTIDE SEQUENCE</scope>
    <source>
        <strain evidence="1">TG3544</strain>
    </source>
</reference>
<dbReference type="Proteomes" id="UP000827872">
    <property type="component" value="Linkage Group LG04"/>
</dbReference>
<organism evidence="1 2">
    <name type="scientific">Sphaerodactylus townsendi</name>
    <dbReference type="NCBI Taxonomy" id="933632"/>
    <lineage>
        <taxon>Eukaryota</taxon>
        <taxon>Metazoa</taxon>
        <taxon>Chordata</taxon>
        <taxon>Craniata</taxon>
        <taxon>Vertebrata</taxon>
        <taxon>Euteleostomi</taxon>
        <taxon>Lepidosauria</taxon>
        <taxon>Squamata</taxon>
        <taxon>Bifurcata</taxon>
        <taxon>Gekkota</taxon>
        <taxon>Sphaerodactylidae</taxon>
        <taxon>Sphaerodactylus</taxon>
    </lineage>
</organism>
<accession>A0ACB8FF80</accession>
<name>A0ACB8FF80_9SAUR</name>
<keyword evidence="2" id="KW-1185">Reference proteome</keyword>
<proteinExistence type="predicted"/>
<gene>
    <name evidence="1" type="ORF">K3G42_004021</name>
</gene>
<protein>
    <submittedName>
        <fullName evidence="1">Uncharacterized protein</fullName>
    </submittedName>
</protein>
<evidence type="ECO:0000313" key="2">
    <source>
        <dbReference type="Proteomes" id="UP000827872"/>
    </source>
</evidence>
<comment type="caution">
    <text evidence="1">The sequence shown here is derived from an EMBL/GenBank/DDBJ whole genome shotgun (WGS) entry which is preliminary data.</text>
</comment>
<sequence length="363" mass="40268">MKAFDNTLGTPDHSHTAQKAHNNQYNERFRDSFYSRAVAMLNSAMYSPQMDLDTNSSPSAFFLIGISGLESAHPWLGLPFCIMYIVALLGNSALLLAIRLDRTLHNPMFYFLGMLGVIDVVMATSTVPKMLDIFWEGSPKIGSNACFIQMFLIHSVTAMESGVLLAMAFDRYVAIGHPLRYEAILTPRRVAQIGLAILVRGVLFMVPLSWMVSNLPYCASRRIPHSYCEHMAVVKLACVDSTASHVYIVAGSTLIVGSDTAFIAVSYGLVLRAVRKLSEKAEQLKAFSTCSSHLCVMLLYYLPGMASIYMQGFRQGAPPHAQVLLADLYLILPPTLNPVIYSIRMKQVRKALRRVFPFGPASW</sequence>